<proteinExistence type="predicted"/>
<evidence type="ECO:0000313" key="2">
    <source>
        <dbReference type="Proteomes" id="UP000324222"/>
    </source>
</evidence>
<comment type="caution">
    <text evidence="1">The sequence shown here is derived from an EMBL/GenBank/DDBJ whole genome shotgun (WGS) entry which is preliminary data.</text>
</comment>
<evidence type="ECO:0000313" key="1">
    <source>
        <dbReference type="EMBL" id="MPC13920.1"/>
    </source>
</evidence>
<dbReference type="EMBL" id="VSRR010000315">
    <property type="protein sequence ID" value="MPC13920.1"/>
    <property type="molecule type" value="Genomic_DNA"/>
</dbReference>
<name>A0A5B7CWZ0_PORTR</name>
<organism evidence="1 2">
    <name type="scientific">Portunus trituberculatus</name>
    <name type="common">Swimming crab</name>
    <name type="synonym">Neptunus trituberculatus</name>
    <dbReference type="NCBI Taxonomy" id="210409"/>
    <lineage>
        <taxon>Eukaryota</taxon>
        <taxon>Metazoa</taxon>
        <taxon>Ecdysozoa</taxon>
        <taxon>Arthropoda</taxon>
        <taxon>Crustacea</taxon>
        <taxon>Multicrustacea</taxon>
        <taxon>Malacostraca</taxon>
        <taxon>Eumalacostraca</taxon>
        <taxon>Eucarida</taxon>
        <taxon>Decapoda</taxon>
        <taxon>Pleocyemata</taxon>
        <taxon>Brachyura</taxon>
        <taxon>Eubrachyura</taxon>
        <taxon>Portunoidea</taxon>
        <taxon>Portunidae</taxon>
        <taxon>Portuninae</taxon>
        <taxon>Portunus</taxon>
    </lineage>
</organism>
<accession>A0A5B7CWZ0</accession>
<reference evidence="1 2" key="1">
    <citation type="submission" date="2019-05" db="EMBL/GenBank/DDBJ databases">
        <title>Another draft genome of Portunus trituberculatus and its Hox gene families provides insights of decapod evolution.</title>
        <authorList>
            <person name="Jeong J.-H."/>
            <person name="Song I."/>
            <person name="Kim S."/>
            <person name="Choi T."/>
            <person name="Kim D."/>
            <person name="Ryu S."/>
            <person name="Kim W."/>
        </authorList>
    </citation>
    <scope>NUCLEOTIDE SEQUENCE [LARGE SCALE GENOMIC DNA]</scope>
    <source>
        <tissue evidence="1">Muscle</tissue>
    </source>
</reference>
<keyword evidence="2" id="KW-1185">Reference proteome</keyword>
<sequence>MPTRVLPCFSPRVLVKEAGTRYPKVTCHRCAVPARLPVCLPAKCLLDYWTRHVIHTSRSIITQDRTACPPCPVAPHRLVPAHFTSSFFLSGTTRDLGRAAAAVDIGVGGQREDGPAGVLSTAGGRVFQCH</sequence>
<protein>
    <submittedName>
        <fullName evidence="1">Uncharacterized protein</fullName>
    </submittedName>
</protein>
<dbReference type="Proteomes" id="UP000324222">
    <property type="component" value="Unassembled WGS sequence"/>
</dbReference>
<gene>
    <name evidence="1" type="ORF">E2C01_006669</name>
</gene>
<dbReference type="AlphaFoldDB" id="A0A5B7CWZ0"/>